<name>A0A1M6ND14_9BACT</name>
<dbReference type="STRING" id="1123071.SAMN02745181_2816"/>
<dbReference type="InParanoid" id="A0A1M6ND14"/>
<keyword evidence="1" id="KW-0812">Transmembrane</keyword>
<dbReference type="OrthoDB" id="291892at2"/>
<dbReference type="AlphaFoldDB" id="A0A1M6ND14"/>
<reference evidence="3 4" key="1">
    <citation type="submission" date="2016-11" db="EMBL/GenBank/DDBJ databases">
        <authorList>
            <person name="Jaros S."/>
            <person name="Januszkiewicz K."/>
            <person name="Wedrychowicz H."/>
        </authorList>
    </citation>
    <scope>NUCLEOTIDE SEQUENCE [LARGE SCALE GENOMIC DNA]</scope>
    <source>
        <strain evidence="3 4">DSM 18772</strain>
    </source>
</reference>
<protein>
    <submittedName>
        <fullName evidence="3">VanZ like family protein</fullName>
    </submittedName>
</protein>
<feature type="transmembrane region" description="Helical" evidence="1">
    <location>
        <begin position="115"/>
        <end position="135"/>
    </location>
</feature>
<organism evidence="3 4">
    <name type="scientific">Rubritalea squalenifaciens DSM 18772</name>
    <dbReference type="NCBI Taxonomy" id="1123071"/>
    <lineage>
        <taxon>Bacteria</taxon>
        <taxon>Pseudomonadati</taxon>
        <taxon>Verrucomicrobiota</taxon>
        <taxon>Verrucomicrobiia</taxon>
        <taxon>Verrucomicrobiales</taxon>
        <taxon>Rubritaleaceae</taxon>
        <taxon>Rubritalea</taxon>
    </lineage>
</organism>
<dbReference type="NCBIfam" id="NF037970">
    <property type="entry name" value="vanZ_1"/>
    <property type="match status" value="1"/>
</dbReference>
<dbReference type="PANTHER" id="PTHR28008:SF1">
    <property type="entry name" value="DOMAIN PROTEIN, PUTATIVE (AFU_ORTHOLOGUE AFUA_3G10980)-RELATED"/>
    <property type="match status" value="1"/>
</dbReference>
<feature type="transmembrane region" description="Helical" evidence="1">
    <location>
        <begin position="76"/>
        <end position="95"/>
    </location>
</feature>
<gene>
    <name evidence="3" type="ORF">SAMN02745181_2816</name>
</gene>
<dbReference type="EMBL" id="FQYR01000005">
    <property type="protein sequence ID" value="SHJ93496.1"/>
    <property type="molecule type" value="Genomic_DNA"/>
</dbReference>
<dbReference type="Pfam" id="PF04892">
    <property type="entry name" value="VanZ"/>
    <property type="match status" value="1"/>
</dbReference>
<accession>A0A1M6ND14</accession>
<evidence type="ECO:0000313" key="3">
    <source>
        <dbReference type="EMBL" id="SHJ93496.1"/>
    </source>
</evidence>
<dbReference type="PANTHER" id="PTHR28008">
    <property type="entry name" value="DOMAIN PROTEIN, PUTATIVE (AFU_ORTHOLOGUE AFUA_3G10980)-RELATED"/>
    <property type="match status" value="1"/>
</dbReference>
<feature type="transmembrane region" description="Helical" evidence="1">
    <location>
        <begin position="16"/>
        <end position="32"/>
    </location>
</feature>
<feature type="domain" description="VanZ-like" evidence="2">
    <location>
        <begin position="37"/>
        <end position="127"/>
    </location>
</feature>
<keyword evidence="4" id="KW-1185">Reference proteome</keyword>
<keyword evidence="1" id="KW-0472">Membrane</keyword>
<evidence type="ECO:0000259" key="2">
    <source>
        <dbReference type="Pfam" id="PF04892"/>
    </source>
</evidence>
<dbReference type="Proteomes" id="UP000184510">
    <property type="component" value="Unassembled WGS sequence"/>
</dbReference>
<keyword evidence="1" id="KW-1133">Transmembrane helix</keyword>
<evidence type="ECO:0000256" key="1">
    <source>
        <dbReference type="SAM" id="Phobius"/>
    </source>
</evidence>
<dbReference type="RefSeq" id="WP_143184396.1">
    <property type="nucleotide sequence ID" value="NZ_FQYR01000005.1"/>
</dbReference>
<sequence length="150" mass="16742">MRGLLERIQTLLPKRPRFWIILWGVWFVTLWFLSSRNTNTPHGPEIPHFDKIAHFGYFGLGAIFVSSWIRLKHPALSKAAVILIVTALGATVGAIDEYHQTFTPGRSGNDPYDWLADISGSLCGALGTISLLQPYKRRPAEPLDRATASD</sequence>
<feature type="transmembrane region" description="Helical" evidence="1">
    <location>
        <begin position="52"/>
        <end position="69"/>
    </location>
</feature>
<evidence type="ECO:0000313" key="4">
    <source>
        <dbReference type="Proteomes" id="UP000184510"/>
    </source>
</evidence>
<dbReference type="InterPro" id="IPR006976">
    <property type="entry name" value="VanZ-like"/>
</dbReference>
<proteinExistence type="predicted"/>